<dbReference type="InterPro" id="IPR006118">
    <property type="entry name" value="Recombinase_CS"/>
</dbReference>
<evidence type="ECO:0000256" key="4">
    <source>
        <dbReference type="ARBA" id="ARBA00023125"/>
    </source>
</evidence>
<dbReference type="InterPro" id="IPR036162">
    <property type="entry name" value="Resolvase-like_N_sf"/>
</dbReference>
<protein>
    <submittedName>
        <fullName evidence="9">Resolvase</fullName>
    </submittedName>
</protein>
<evidence type="ECO:0000256" key="6">
    <source>
        <dbReference type="PIRSR" id="PIRSR606118-50"/>
    </source>
</evidence>
<dbReference type="Pfam" id="PF00239">
    <property type="entry name" value="Resolvase"/>
    <property type="match status" value="1"/>
</dbReference>
<keyword evidence="3" id="KW-0230">DNA invertase</keyword>
<dbReference type="GO" id="GO:0000150">
    <property type="term" value="F:DNA strand exchange activity"/>
    <property type="evidence" value="ECO:0007669"/>
    <property type="project" value="UniProtKB-KW"/>
</dbReference>
<proteinExistence type="inferred from homology"/>
<accession>A0A8E1C1K8</accession>
<evidence type="ECO:0000256" key="3">
    <source>
        <dbReference type="ARBA" id="ARBA00023100"/>
    </source>
</evidence>
<dbReference type="InterPro" id="IPR006120">
    <property type="entry name" value="Resolvase_HTH_dom"/>
</dbReference>
<keyword evidence="5" id="KW-0233">DNA recombination</keyword>
<evidence type="ECO:0000256" key="7">
    <source>
        <dbReference type="PROSITE-ProRule" id="PRU10137"/>
    </source>
</evidence>
<evidence type="ECO:0000256" key="2">
    <source>
        <dbReference type="ARBA" id="ARBA00022908"/>
    </source>
</evidence>
<name>A0A8E1C1K8_9SPHN</name>
<dbReference type="PROSITE" id="PS51736">
    <property type="entry name" value="RECOMBINASES_3"/>
    <property type="match status" value="1"/>
</dbReference>
<dbReference type="SMART" id="SM00857">
    <property type="entry name" value="Resolvase"/>
    <property type="match status" value="1"/>
</dbReference>
<dbReference type="InterPro" id="IPR006119">
    <property type="entry name" value="Resolv_N"/>
</dbReference>
<keyword evidence="4" id="KW-0238">DNA-binding</keyword>
<dbReference type="CDD" id="cd03768">
    <property type="entry name" value="SR_ResInv"/>
    <property type="match status" value="1"/>
</dbReference>
<evidence type="ECO:0000256" key="5">
    <source>
        <dbReference type="ARBA" id="ARBA00023172"/>
    </source>
</evidence>
<reference evidence="9 10" key="1">
    <citation type="submission" date="2014-05" db="EMBL/GenBank/DDBJ databases">
        <title>Genome Announcement of Sphingobium lucknowense F2.</title>
        <authorList>
            <person name="Lal R."/>
            <person name="Negi V."/>
            <person name="Lata P."/>
            <person name="Sangwan N."/>
            <person name="Gupta S.K."/>
            <person name="Rao D.L.N."/>
            <person name="Das S."/>
        </authorList>
    </citation>
    <scope>NUCLEOTIDE SEQUENCE [LARGE SCALE GENOMIC DNA]</scope>
    <source>
        <strain evidence="9 10">F2</strain>
    </source>
</reference>
<sequence length="181" mass="19852">MLVGYARVSTTEQSLTVQTDELAAQQCERIFEDKASGTNTNRPGLMDLMAFVREGDMVIVSRLDRFARSLADLFQLLQALADKGVGFQCVHQSIDTGSSTGKLTLAILGAVAEFENDLRRERQREGIQKAKASGIYKGRKAVIDADRVRQLASEGMGPSAIAKTLGCHRQSVYRLLESRGE</sequence>
<evidence type="ECO:0000313" key="9">
    <source>
        <dbReference type="EMBL" id="KER35184.1"/>
    </source>
</evidence>
<dbReference type="PANTHER" id="PTHR30461:SF26">
    <property type="entry name" value="RESOLVASE HOMOLOG YNEB"/>
    <property type="match status" value="1"/>
</dbReference>
<dbReference type="PANTHER" id="PTHR30461">
    <property type="entry name" value="DNA-INVERTASE FROM LAMBDOID PROPHAGE"/>
    <property type="match status" value="1"/>
</dbReference>
<gene>
    <name evidence="9" type="ORF">AL00_17665</name>
</gene>
<comment type="similarity">
    <text evidence="1">Belongs to the site-specific recombinase resolvase family.</text>
</comment>
<evidence type="ECO:0000313" key="10">
    <source>
        <dbReference type="Proteomes" id="UP000028135"/>
    </source>
</evidence>
<evidence type="ECO:0000259" key="8">
    <source>
        <dbReference type="PROSITE" id="PS51736"/>
    </source>
</evidence>
<dbReference type="PROSITE" id="PS00397">
    <property type="entry name" value="RECOMBINASES_1"/>
    <property type="match status" value="1"/>
</dbReference>
<dbReference type="Gene3D" id="1.10.10.60">
    <property type="entry name" value="Homeodomain-like"/>
    <property type="match status" value="1"/>
</dbReference>
<comment type="caution">
    <text evidence="9">The sequence shown here is derived from an EMBL/GenBank/DDBJ whole genome shotgun (WGS) entry which is preliminary data.</text>
</comment>
<dbReference type="AlphaFoldDB" id="A0A8E1C1K8"/>
<dbReference type="InterPro" id="IPR009057">
    <property type="entry name" value="Homeodomain-like_sf"/>
</dbReference>
<organism evidence="9 10">
    <name type="scientific">Sphingobium indicum F2</name>
    <dbReference type="NCBI Taxonomy" id="1450518"/>
    <lineage>
        <taxon>Bacteria</taxon>
        <taxon>Pseudomonadati</taxon>
        <taxon>Pseudomonadota</taxon>
        <taxon>Alphaproteobacteria</taxon>
        <taxon>Sphingomonadales</taxon>
        <taxon>Sphingomonadaceae</taxon>
        <taxon>Sphingobium</taxon>
    </lineage>
</organism>
<feature type="domain" description="Resolvase/invertase-type recombinase catalytic" evidence="8">
    <location>
        <begin position="1"/>
        <end position="134"/>
    </location>
</feature>
<dbReference type="Pfam" id="PF02796">
    <property type="entry name" value="HTH_7"/>
    <property type="match status" value="1"/>
</dbReference>
<keyword evidence="2" id="KW-0229">DNA integration</keyword>
<dbReference type="RefSeq" id="WP_013039357.1">
    <property type="nucleotide sequence ID" value="NZ_JANF02000082.1"/>
</dbReference>
<dbReference type="InterPro" id="IPR050639">
    <property type="entry name" value="SSR_resolvase"/>
</dbReference>
<dbReference type="GO" id="GO:0003677">
    <property type="term" value="F:DNA binding"/>
    <property type="evidence" value="ECO:0007669"/>
    <property type="project" value="UniProtKB-KW"/>
</dbReference>
<evidence type="ECO:0000256" key="1">
    <source>
        <dbReference type="ARBA" id="ARBA00009913"/>
    </source>
</evidence>
<dbReference type="SUPFAM" id="SSF46689">
    <property type="entry name" value="Homeodomain-like"/>
    <property type="match status" value="1"/>
</dbReference>
<dbReference type="GO" id="GO:0015074">
    <property type="term" value="P:DNA integration"/>
    <property type="evidence" value="ECO:0007669"/>
    <property type="project" value="UniProtKB-KW"/>
</dbReference>
<dbReference type="GeneID" id="29272526"/>
<dbReference type="FunFam" id="3.40.50.1390:FF:000001">
    <property type="entry name" value="DNA recombinase"/>
    <property type="match status" value="1"/>
</dbReference>
<dbReference type="EMBL" id="JANF02000082">
    <property type="protein sequence ID" value="KER35184.1"/>
    <property type="molecule type" value="Genomic_DNA"/>
</dbReference>
<dbReference type="SUPFAM" id="SSF53041">
    <property type="entry name" value="Resolvase-like"/>
    <property type="match status" value="1"/>
</dbReference>
<dbReference type="Proteomes" id="UP000028135">
    <property type="component" value="Unassembled WGS sequence"/>
</dbReference>
<dbReference type="Gene3D" id="3.40.50.1390">
    <property type="entry name" value="Resolvase, N-terminal catalytic domain"/>
    <property type="match status" value="1"/>
</dbReference>
<feature type="active site" description="O-(5'-phospho-DNA)-serine intermediate" evidence="6 7">
    <location>
        <position position="9"/>
    </location>
</feature>